<dbReference type="Proteomes" id="UP001607302">
    <property type="component" value="Unassembled WGS sequence"/>
</dbReference>
<dbReference type="AlphaFoldDB" id="A0ABD2A864"/>
<reference evidence="2 3" key="1">
    <citation type="journal article" date="2024" name="Ann. Entomol. Soc. Am.">
        <title>Genomic analyses of the southern and eastern yellowjacket wasps (Hymenoptera: Vespidae) reveal evolutionary signatures of social life.</title>
        <authorList>
            <person name="Catto M.A."/>
            <person name="Caine P.B."/>
            <person name="Orr S.E."/>
            <person name="Hunt B.G."/>
            <person name="Goodisman M.A.D."/>
        </authorList>
    </citation>
    <scope>NUCLEOTIDE SEQUENCE [LARGE SCALE GENOMIC DNA]</scope>
    <source>
        <strain evidence="2">233</strain>
        <tissue evidence="2">Head and thorax</tissue>
    </source>
</reference>
<evidence type="ECO:0000256" key="1">
    <source>
        <dbReference type="SAM" id="MobiDB-lite"/>
    </source>
</evidence>
<sequence length="71" mass="7854">MSRIGDSLRVREEQATGWDQLPPVVIVCQTHATTQAPVGGNSQEPEDSSYENVVKSGSMVKEMKINECKIY</sequence>
<feature type="region of interest" description="Disordered" evidence="1">
    <location>
        <begin position="35"/>
        <end position="55"/>
    </location>
</feature>
<keyword evidence="3" id="KW-1185">Reference proteome</keyword>
<gene>
    <name evidence="2" type="ORF">V1478_014403</name>
</gene>
<organism evidence="2 3">
    <name type="scientific">Vespula squamosa</name>
    <name type="common">Southern yellow jacket</name>
    <name type="synonym">Wasp</name>
    <dbReference type="NCBI Taxonomy" id="30214"/>
    <lineage>
        <taxon>Eukaryota</taxon>
        <taxon>Metazoa</taxon>
        <taxon>Ecdysozoa</taxon>
        <taxon>Arthropoda</taxon>
        <taxon>Hexapoda</taxon>
        <taxon>Insecta</taxon>
        <taxon>Pterygota</taxon>
        <taxon>Neoptera</taxon>
        <taxon>Endopterygota</taxon>
        <taxon>Hymenoptera</taxon>
        <taxon>Apocrita</taxon>
        <taxon>Aculeata</taxon>
        <taxon>Vespoidea</taxon>
        <taxon>Vespidae</taxon>
        <taxon>Vespinae</taxon>
        <taxon>Vespula</taxon>
    </lineage>
</organism>
<comment type="caution">
    <text evidence="2">The sequence shown here is derived from an EMBL/GenBank/DDBJ whole genome shotgun (WGS) entry which is preliminary data.</text>
</comment>
<dbReference type="EMBL" id="JAUDFV010000154">
    <property type="protein sequence ID" value="KAL2716727.1"/>
    <property type="molecule type" value="Genomic_DNA"/>
</dbReference>
<proteinExistence type="predicted"/>
<evidence type="ECO:0000313" key="2">
    <source>
        <dbReference type="EMBL" id="KAL2716727.1"/>
    </source>
</evidence>
<accession>A0ABD2A864</accession>
<protein>
    <submittedName>
        <fullName evidence="2">Uncharacterized protein</fullName>
    </submittedName>
</protein>
<evidence type="ECO:0000313" key="3">
    <source>
        <dbReference type="Proteomes" id="UP001607302"/>
    </source>
</evidence>
<name>A0ABD2A864_VESSQ</name>